<dbReference type="GO" id="GO:0008168">
    <property type="term" value="F:methyltransferase activity"/>
    <property type="evidence" value="ECO:0007669"/>
    <property type="project" value="UniProtKB-KW"/>
</dbReference>
<comment type="caution">
    <text evidence="1">The sequence shown here is derived from an EMBL/GenBank/DDBJ whole genome shotgun (WGS) entry which is preliminary data.</text>
</comment>
<evidence type="ECO:0000313" key="2">
    <source>
        <dbReference type="Proteomes" id="UP001519921"/>
    </source>
</evidence>
<dbReference type="RefSeq" id="WP_219779433.1">
    <property type="nucleotide sequence ID" value="NZ_JAHXPT010000006.1"/>
</dbReference>
<sequence>MDEKICNITLNYKYYPGVDLYSDGEVEEELLDIVKNYEEKQFNSIIAERKKWAIMYHLSHIRSNIIEWLPINKKQNVLEIGSGCGAITGTLADKSKSVTCIELSKKRSLINAYRNKNKDNIEILVGNFEEIEKDITEKYDYITLIGVFEYAESYISTERPYENFLKIISKHLKDDGKIIIAIENRLGLKYWAGCKEDHVSKYFESLENYSHTGGVKTFSKNELKNIIESSGINNYKFYYPYPDYKLPTTIYSDEYLPKKGELNNNMRNFDTERMILFNEGKVYDSLIEQELFPVYSNSYLVVLEKRGEN</sequence>
<dbReference type="GO" id="GO:0032259">
    <property type="term" value="P:methylation"/>
    <property type="evidence" value="ECO:0007669"/>
    <property type="project" value="UniProtKB-KW"/>
</dbReference>
<dbReference type="PANTHER" id="PTHR43861:SF6">
    <property type="entry name" value="METHYLTRANSFERASE TYPE 11"/>
    <property type="match status" value="1"/>
</dbReference>
<dbReference type="CDD" id="cd02440">
    <property type="entry name" value="AdoMet_MTases"/>
    <property type="match status" value="1"/>
</dbReference>
<proteinExistence type="predicted"/>
<dbReference type="Proteomes" id="UP001519921">
    <property type="component" value="Unassembled WGS sequence"/>
</dbReference>
<name>A0ABS7AQA7_9CLOT</name>
<dbReference type="Pfam" id="PF13489">
    <property type="entry name" value="Methyltransf_23"/>
    <property type="match status" value="1"/>
</dbReference>
<organism evidence="1 2">
    <name type="scientific">Clostridium weizhouense</name>
    <dbReference type="NCBI Taxonomy" id="2859781"/>
    <lineage>
        <taxon>Bacteria</taxon>
        <taxon>Bacillati</taxon>
        <taxon>Bacillota</taxon>
        <taxon>Clostridia</taxon>
        <taxon>Eubacteriales</taxon>
        <taxon>Clostridiaceae</taxon>
        <taxon>Clostridium</taxon>
    </lineage>
</organism>
<keyword evidence="1" id="KW-0808">Transferase</keyword>
<reference evidence="1 2" key="1">
    <citation type="submission" date="2021-07" db="EMBL/GenBank/DDBJ databases">
        <title>Clostridium weizhouense sp. nov., an anaerobic bacterium isolated from activated sludge of Petroleum wastewater.</title>
        <authorList>
            <person name="Li Q."/>
        </authorList>
    </citation>
    <scope>NUCLEOTIDE SEQUENCE [LARGE SCALE GENOMIC DNA]</scope>
    <source>
        <strain evidence="1 2">YB-6</strain>
    </source>
</reference>
<gene>
    <name evidence="1" type="ORF">KYD98_09160</name>
</gene>
<dbReference type="InterPro" id="IPR029063">
    <property type="entry name" value="SAM-dependent_MTases_sf"/>
</dbReference>
<keyword evidence="2" id="KW-1185">Reference proteome</keyword>
<evidence type="ECO:0000313" key="1">
    <source>
        <dbReference type="EMBL" id="MBW6410263.1"/>
    </source>
</evidence>
<dbReference type="PANTHER" id="PTHR43861">
    <property type="entry name" value="TRANS-ACONITATE 2-METHYLTRANSFERASE-RELATED"/>
    <property type="match status" value="1"/>
</dbReference>
<dbReference type="EMBL" id="JAHXPT010000006">
    <property type="protein sequence ID" value="MBW6410263.1"/>
    <property type="molecule type" value="Genomic_DNA"/>
</dbReference>
<accession>A0ABS7AQA7</accession>
<dbReference type="SUPFAM" id="SSF53335">
    <property type="entry name" value="S-adenosyl-L-methionine-dependent methyltransferases"/>
    <property type="match status" value="1"/>
</dbReference>
<protein>
    <submittedName>
        <fullName evidence="1">Class I SAM-dependent methyltransferase</fullName>
    </submittedName>
</protein>
<dbReference type="Gene3D" id="3.40.50.150">
    <property type="entry name" value="Vaccinia Virus protein VP39"/>
    <property type="match status" value="1"/>
</dbReference>
<keyword evidence="1" id="KW-0489">Methyltransferase</keyword>